<feature type="region of interest" description="Disordered" evidence="1">
    <location>
        <begin position="389"/>
        <end position="439"/>
    </location>
</feature>
<dbReference type="Pfam" id="PF01019">
    <property type="entry name" value="G_glu_transpept"/>
    <property type="match status" value="1"/>
</dbReference>
<reference evidence="2 3" key="1">
    <citation type="submission" date="2020-08" db="EMBL/GenBank/DDBJ databases">
        <title>Sequencing the genomes of 1000 actinobacteria strains.</title>
        <authorList>
            <person name="Klenk H.-P."/>
        </authorList>
    </citation>
    <scope>NUCLEOTIDE SEQUENCE [LARGE SCALE GENOMIC DNA]</scope>
    <source>
        <strain evidence="2 3">DSM 41654</strain>
    </source>
</reference>
<dbReference type="AlphaFoldDB" id="A0A7W7QXH2"/>
<dbReference type="InterPro" id="IPR043137">
    <property type="entry name" value="GGT_ssub_C"/>
</dbReference>
<dbReference type="Gene3D" id="3.60.20.40">
    <property type="match status" value="1"/>
</dbReference>
<keyword evidence="2" id="KW-0012">Acyltransferase</keyword>
<dbReference type="PANTHER" id="PTHR43881:SF1">
    <property type="entry name" value="GAMMA-GLUTAMYLTRANSPEPTIDASE (AFU_ORTHOLOGUE AFUA_4G13580)"/>
    <property type="match status" value="1"/>
</dbReference>
<comment type="caution">
    <text evidence="2">The sequence shown here is derived from an EMBL/GenBank/DDBJ whole genome shotgun (WGS) entry which is preliminary data.</text>
</comment>
<keyword evidence="2" id="KW-0378">Hydrolase</keyword>
<organism evidence="2 3">
    <name type="scientific">Kitasatospora kifunensis</name>
    <name type="common">Streptomyces kifunensis</name>
    <dbReference type="NCBI Taxonomy" id="58351"/>
    <lineage>
        <taxon>Bacteria</taxon>
        <taxon>Bacillati</taxon>
        <taxon>Actinomycetota</taxon>
        <taxon>Actinomycetes</taxon>
        <taxon>Kitasatosporales</taxon>
        <taxon>Streptomycetaceae</taxon>
        <taxon>Kitasatospora</taxon>
    </lineage>
</organism>
<dbReference type="RefSeq" id="WP_184933836.1">
    <property type="nucleotide sequence ID" value="NZ_JACHJV010000001.1"/>
</dbReference>
<dbReference type="InterPro" id="IPR052896">
    <property type="entry name" value="GGT-like_enzyme"/>
</dbReference>
<dbReference type="EC" id="2.3.2.2" evidence="2"/>
<evidence type="ECO:0000256" key="1">
    <source>
        <dbReference type="SAM" id="MobiDB-lite"/>
    </source>
</evidence>
<dbReference type="EC" id="3.4.19.13" evidence="2"/>
<dbReference type="InterPro" id="IPR029055">
    <property type="entry name" value="Ntn_hydrolases_N"/>
</dbReference>
<dbReference type="EMBL" id="JACHJV010000001">
    <property type="protein sequence ID" value="MBB4921519.1"/>
    <property type="molecule type" value="Genomic_DNA"/>
</dbReference>
<dbReference type="InterPro" id="IPR043138">
    <property type="entry name" value="GGT_lsub"/>
</dbReference>
<keyword evidence="3" id="KW-1185">Reference proteome</keyword>
<gene>
    <name evidence="2" type="ORF">FHR34_000512</name>
</gene>
<protein>
    <submittedName>
        <fullName evidence="2">Gamma-glutamyltranspeptidase/glutathione hydrolase</fullName>
        <ecNumber evidence="2">2.3.2.2</ecNumber>
        <ecNumber evidence="2">3.4.19.13</ecNumber>
    </submittedName>
</protein>
<dbReference type="GO" id="GO:0103068">
    <property type="term" value="F:leukotriene C4 gamma-glutamyl transferase activity"/>
    <property type="evidence" value="ECO:0007669"/>
    <property type="project" value="UniProtKB-EC"/>
</dbReference>
<dbReference type="PRINTS" id="PR01210">
    <property type="entry name" value="GGTRANSPTASE"/>
</dbReference>
<name>A0A7W7QXH2_KITKI</name>
<dbReference type="Gene3D" id="1.10.246.130">
    <property type="match status" value="1"/>
</dbReference>
<dbReference type="PANTHER" id="PTHR43881">
    <property type="entry name" value="GAMMA-GLUTAMYLTRANSPEPTIDASE (AFU_ORTHOLOGUE AFUA_4G13580)"/>
    <property type="match status" value="1"/>
</dbReference>
<dbReference type="Proteomes" id="UP000540506">
    <property type="component" value="Unassembled WGS sequence"/>
</dbReference>
<evidence type="ECO:0000313" key="2">
    <source>
        <dbReference type="EMBL" id="MBB4921519.1"/>
    </source>
</evidence>
<keyword evidence="2" id="KW-0808">Transferase</keyword>
<sequence>MFTTRPTLQGTFGMAASSHWLATAAAMAVLEDGGNAFDAAVAAGFTLQVVEPHLNGPAGEVPIILAPAGGRPQVLCGQGGAPAGASIEHYTSLGLDEVPGTGPLAAAVPGAFDAWLLLLRDHGTKRLSEVLRYAIGYAANGHPALPAVGAAVAAVREQFETHWPSSAALYLPDGRPPAPGALLRNPALAATWRRLLAEAEAAGPGREQQIDAARRVWGQGFIAAALAEFAAQPAMDTSGEPHPGVLTGADLASFEARYEEPVSFEWHGWTVCKPGLWSQGPVFLQQLALLPDELTQFSPVQGAPAYGSPEYLHTLIEGGKLAMADREAWYGDNAQHAEVTAAELLDPAYSVERRALISEFASAELRPGRPGGRLPRLGRRAVDALRLGSSPAAALGSGEPSMSEPSMSEPSMSEPSISEPSASDPSIAADGSTKGDTCHLDVVDRWGNMVSATPSGGWLQSSPVVPQLGFPLGTRLQMAQLEPGLPNSLSPGRRPRTTLSPSLALRGGEPVLAFGTPGGDAQDQWSLHFFLAVALREPVRGGLDLQGAIDAPNWHHDSFPSSFHPHAMHPARVNVESRIGDDAIAELRRRGHRVRVGGPWSEGRLSAVARDPQTGILSAGANPRGMQGYAAGR</sequence>
<evidence type="ECO:0000313" key="3">
    <source>
        <dbReference type="Proteomes" id="UP000540506"/>
    </source>
</evidence>
<proteinExistence type="predicted"/>
<feature type="compositionally biased region" description="Low complexity" evidence="1">
    <location>
        <begin position="396"/>
        <end position="432"/>
    </location>
</feature>
<dbReference type="SUPFAM" id="SSF56235">
    <property type="entry name" value="N-terminal nucleophile aminohydrolases (Ntn hydrolases)"/>
    <property type="match status" value="1"/>
</dbReference>
<dbReference type="GO" id="GO:0036374">
    <property type="term" value="F:glutathione hydrolase activity"/>
    <property type="evidence" value="ECO:0007669"/>
    <property type="project" value="UniProtKB-EC"/>
</dbReference>
<accession>A0A7W7QXH2</accession>